<dbReference type="EMBL" id="CACRXK020005508">
    <property type="protein sequence ID" value="CAB4006440.1"/>
    <property type="molecule type" value="Genomic_DNA"/>
</dbReference>
<organism evidence="2 3">
    <name type="scientific">Paramuricea clavata</name>
    <name type="common">Red gorgonian</name>
    <name type="synonym">Violescent sea-whip</name>
    <dbReference type="NCBI Taxonomy" id="317549"/>
    <lineage>
        <taxon>Eukaryota</taxon>
        <taxon>Metazoa</taxon>
        <taxon>Cnidaria</taxon>
        <taxon>Anthozoa</taxon>
        <taxon>Octocorallia</taxon>
        <taxon>Malacalcyonacea</taxon>
        <taxon>Plexauridae</taxon>
        <taxon>Paramuricea</taxon>
    </lineage>
</organism>
<gene>
    <name evidence="2" type="ORF">PACLA_8A049093</name>
</gene>
<sequence>MSIRKEVFVWRKHHKIALLREILVVEPYVHKVGSKERGNAWTLIAENLNSTEHGFKVSIRSVREKFSKLYEEWLKKERDEEKASGIEGTDEDEFEMAMRDVHERMEEVKEEWNKESEKVAEEKQMAIDMRKTATEIIGQTKRRKSMEDESEDEEDEGKSGKDDKQLGGKE</sequence>
<feature type="compositionally biased region" description="Basic and acidic residues" evidence="1">
    <location>
        <begin position="105"/>
        <end position="133"/>
    </location>
</feature>
<dbReference type="PANTHER" id="PTHR33309">
    <property type="entry name" value="KERATIN, ULTRA HIGH-SULFUR MATRIX PROTEIN-LIKE"/>
    <property type="match status" value="1"/>
</dbReference>
<evidence type="ECO:0000256" key="1">
    <source>
        <dbReference type="SAM" id="MobiDB-lite"/>
    </source>
</evidence>
<evidence type="ECO:0000313" key="3">
    <source>
        <dbReference type="Proteomes" id="UP001152795"/>
    </source>
</evidence>
<dbReference type="OrthoDB" id="5985033at2759"/>
<protein>
    <submittedName>
        <fullName evidence="2">Uncharacterized protein</fullName>
    </submittedName>
</protein>
<dbReference type="AlphaFoldDB" id="A0A7D9IGN3"/>
<evidence type="ECO:0000313" key="2">
    <source>
        <dbReference type="EMBL" id="CAB4006440.1"/>
    </source>
</evidence>
<name>A0A7D9IGN3_PARCT</name>
<comment type="caution">
    <text evidence="2">The sequence shown here is derived from an EMBL/GenBank/DDBJ whole genome shotgun (WGS) entry which is preliminary data.</text>
</comment>
<keyword evidence="3" id="KW-1185">Reference proteome</keyword>
<dbReference type="PANTHER" id="PTHR33309:SF1">
    <property type="entry name" value="MYB_SANT-LIKE DNA-BINDING DOMAIN-CONTAINING PROTEIN"/>
    <property type="match status" value="1"/>
</dbReference>
<accession>A0A7D9IGN3</accession>
<feature type="compositionally biased region" description="Basic and acidic residues" evidence="1">
    <location>
        <begin position="157"/>
        <end position="170"/>
    </location>
</feature>
<dbReference type="Proteomes" id="UP001152795">
    <property type="component" value="Unassembled WGS sequence"/>
</dbReference>
<proteinExistence type="predicted"/>
<reference evidence="2" key="1">
    <citation type="submission" date="2020-04" db="EMBL/GenBank/DDBJ databases">
        <authorList>
            <person name="Alioto T."/>
            <person name="Alioto T."/>
            <person name="Gomez Garrido J."/>
        </authorList>
    </citation>
    <scope>NUCLEOTIDE SEQUENCE</scope>
    <source>
        <strain evidence="2">A484AB</strain>
    </source>
</reference>
<feature type="region of interest" description="Disordered" evidence="1">
    <location>
        <begin position="105"/>
        <end position="170"/>
    </location>
</feature>